<evidence type="ECO:0000256" key="3">
    <source>
        <dbReference type="ARBA" id="ARBA00022452"/>
    </source>
</evidence>
<evidence type="ECO:0000256" key="2">
    <source>
        <dbReference type="ARBA" id="ARBA00022448"/>
    </source>
</evidence>
<comment type="similarity">
    <text evidence="1 10">Belongs to the alphaproteobacteria porin family.</text>
</comment>
<dbReference type="EMBL" id="LLYA01000225">
    <property type="protein sequence ID" value="KRR15839.1"/>
    <property type="molecule type" value="Genomic_DNA"/>
</dbReference>
<dbReference type="AlphaFoldDB" id="A0A0R3MD13"/>
<keyword evidence="3 10" id="KW-1134">Transmembrane beta strand</keyword>
<dbReference type="OrthoDB" id="7801681at2"/>
<keyword evidence="2 10" id="KW-0813">Transport</keyword>
<dbReference type="GO" id="GO:0006811">
    <property type="term" value="P:monoatomic ion transport"/>
    <property type="evidence" value="ECO:0007669"/>
    <property type="project" value="UniProtKB-KW"/>
</dbReference>
<reference evidence="11 12" key="1">
    <citation type="submission" date="2014-03" db="EMBL/GenBank/DDBJ databases">
        <title>Bradyrhizobium valentinum sp. nov., isolated from effective nodules of Lupinus mariae-josephae, a lupine endemic of basic-lime soils in Eastern Spain.</title>
        <authorList>
            <person name="Duran D."/>
            <person name="Rey L."/>
            <person name="Navarro A."/>
            <person name="Busquets A."/>
            <person name="Imperial J."/>
            <person name="Ruiz-Argueso T."/>
        </authorList>
    </citation>
    <scope>NUCLEOTIDE SEQUENCE [LARGE SCALE GENOMIC DNA]</scope>
    <source>
        <strain evidence="11 12">Ro19</strain>
    </source>
</reference>
<evidence type="ECO:0000256" key="1">
    <source>
        <dbReference type="ARBA" id="ARBA00009521"/>
    </source>
</evidence>
<comment type="function">
    <text evidence="10">Forms passive diffusion pores that allow small molecular weight hydrophilic materials across the outer membrane.</text>
</comment>
<comment type="subcellular location">
    <subcellularLocation>
        <location evidence="10">Cell outer membrane</location>
        <topology evidence="10">Multi-pass membrane protein</topology>
    </subcellularLocation>
</comment>
<organism evidence="11 12">
    <name type="scientific">Bradyrhizobium retamae</name>
    <dbReference type="NCBI Taxonomy" id="1300035"/>
    <lineage>
        <taxon>Bacteria</taxon>
        <taxon>Pseudomonadati</taxon>
        <taxon>Pseudomonadota</taxon>
        <taxon>Alphaproteobacteria</taxon>
        <taxon>Hyphomicrobiales</taxon>
        <taxon>Nitrobacteraceae</taxon>
        <taxon>Bradyrhizobium</taxon>
    </lineage>
</organism>
<evidence type="ECO:0000256" key="9">
    <source>
        <dbReference type="ARBA" id="ARBA00023237"/>
    </source>
</evidence>
<keyword evidence="6 10" id="KW-0406">Ion transport</keyword>
<dbReference type="Pfam" id="PF02530">
    <property type="entry name" value="Porin_2"/>
    <property type="match status" value="1"/>
</dbReference>
<evidence type="ECO:0000256" key="10">
    <source>
        <dbReference type="RuleBase" id="RU364005"/>
    </source>
</evidence>
<sequence length="532" mass="55366">MKTARTLILSSAAGLIALGGAQAADLPVKAKAVEYVRVCSLYGAGFFYIPGSDTCIKLGGYLRADVTFNGGAHGAPAWSGDIGQQNRYANYFVARSRMALTVDTRTATEYGVVRTFGQADIQFTTLGGSTFNPNSLATNLGNNVNLLDQAGGGYVAVEFVFIQFAGFTFGKSASAYATPWQGFPGNINSSLLGGQNTDTGVNNIQYTAEFGNGVSASIGLDDPTVWDRTAVYNLSIPGAIGANGTGSNAYAGVHAPDIVGRIRVDQAWGLFQLSAAAHEVSGSYNTLGAGSVPTAFSEISGHPESKWGGAVMAALQIKNIPTGAGDDIKLDVSYAKGATKYVIATSGTSPNFAMFGDSGFGYQSVGFGATTDGVYFPGAAGTGGIALTTAWGVRGAFNHNWNPNWSTSLFGSYSAVRYDGGANDNLLGAGTSTAKGAYCAAFAASHPGQALAGNAAGNYTCNPDFNVSQLGVVTRWTPVKNLTFSGEVQWFHLDQKMSGSSVFTAAAPKPNALYEFKDQDTVLLQFRAQRNF</sequence>
<dbReference type="GO" id="GO:0046930">
    <property type="term" value="C:pore complex"/>
    <property type="evidence" value="ECO:0007669"/>
    <property type="project" value="UniProtKB-KW"/>
</dbReference>
<accession>A0A0R3MD13</accession>
<evidence type="ECO:0000256" key="6">
    <source>
        <dbReference type="ARBA" id="ARBA00023065"/>
    </source>
</evidence>
<feature type="chain" id="PRO_5009361284" description="Porin" evidence="10">
    <location>
        <begin position="24"/>
        <end position="532"/>
    </location>
</feature>
<proteinExistence type="inferred from homology"/>
<keyword evidence="7 10" id="KW-0626">Porin</keyword>
<dbReference type="RefSeq" id="WP_057848174.1">
    <property type="nucleotide sequence ID" value="NZ_LLYA01000225.1"/>
</dbReference>
<dbReference type="GO" id="GO:0015288">
    <property type="term" value="F:porin activity"/>
    <property type="evidence" value="ECO:0007669"/>
    <property type="project" value="UniProtKB-KW"/>
</dbReference>
<evidence type="ECO:0000256" key="5">
    <source>
        <dbReference type="ARBA" id="ARBA00022729"/>
    </source>
</evidence>
<evidence type="ECO:0000256" key="7">
    <source>
        <dbReference type="ARBA" id="ARBA00023114"/>
    </source>
</evidence>
<evidence type="ECO:0000313" key="12">
    <source>
        <dbReference type="Proteomes" id="UP000052023"/>
    </source>
</evidence>
<comment type="caution">
    <text evidence="11">The sequence shown here is derived from an EMBL/GenBank/DDBJ whole genome shotgun (WGS) entry which is preliminary data.</text>
</comment>
<keyword evidence="8 10" id="KW-0472">Membrane</keyword>
<keyword evidence="4 10" id="KW-0812">Transmembrane</keyword>
<dbReference type="Proteomes" id="UP000052023">
    <property type="component" value="Unassembled WGS sequence"/>
</dbReference>
<evidence type="ECO:0000256" key="8">
    <source>
        <dbReference type="ARBA" id="ARBA00023136"/>
    </source>
</evidence>
<name>A0A0R3MD13_9BRAD</name>
<keyword evidence="12" id="KW-1185">Reference proteome</keyword>
<gene>
    <name evidence="11" type="ORF">CQ13_13810</name>
</gene>
<feature type="signal peptide" evidence="10">
    <location>
        <begin position="1"/>
        <end position="23"/>
    </location>
</feature>
<comment type="domain">
    <text evidence="10">Consists of 16-stranded beta-barrel sheets, with large surface-exposed loops, that form a transmembrane pore at the center of each barrel. The pore is partially ocluded by a peptide loop that folds into the pore lumen.</text>
</comment>
<keyword evidence="9 10" id="KW-0998">Cell outer membrane</keyword>
<dbReference type="GO" id="GO:0009279">
    <property type="term" value="C:cell outer membrane"/>
    <property type="evidence" value="ECO:0007669"/>
    <property type="project" value="UniProtKB-SubCell"/>
</dbReference>
<evidence type="ECO:0000256" key="4">
    <source>
        <dbReference type="ARBA" id="ARBA00022692"/>
    </source>
</evidence>
<keyword evidence="5 10" id="KW-0732">Signal</keyword>
<protein>
    <recommendedName>
        <fullName evidence="10">Porin</fullName>
    </recommendedName>
</protein>
<dbReference type="InterPro" id="IPR003684">
    <property type="entry name" value="Porin_alphabac"/>
</dbReference>
<evidence type="ECO:0000313" key="11">
    <source>
        <dbReference type="EMBL" id="KRR15839.1"/>
    </source>
</evidence>